<comment type="caution">
    <text evidence="2">The sequence shown here is derived from an EMBL/GenBank/DDBJ whole genome shotgun (WGS) entry which is preliminary data.</text>
</comment>
<evidence type="ECO:0008006" key="4">
    <source>
        <dbReference type="Google" id="ProtNLM"/>
    </source>
</evidence>
<evidence type="ECO:0000313" key="2">
    <source>
        <dbReference type="EMBL" id="KRG51695.1"/>
    </source>
</evidence>
<evidence type="ECO:0000313" key="3">
    <source>
        <dbReference type="Proteomes" id="UP000051757"/>
    </source>
</evidence>
<keyword evidence="1" id="KW-1133">Transmembrane helix</keyword>
<dbReference type="Proteomes" id="UP000051757">
    <property type="component" value="Unassembled WGS sequence"/>
</dbReference>
<dbReference type="EMBL" id="LLXV01000021">
    <property type="protein sequence ID" value="KRG51695.1"/>
    <property type="molecule type" value="Genomic_DNA"/>
</dbReference>
<evidence type="ECO:0000256" key="1">
    <source>
        <dbReference type="SAM" id="Phobius"/>
    </source>
</evidence>
<name>A0A0R0B3C3_9GAMM</name>
<protein>
    <recommendedName>
        <fullName evidence="4">Transmembrane protein</fullName>
    </recommendedName>
</protein>
<reference evidence="2 3" key="1">
    <citation type="journal article" date="2016" name="Front. Microbiol.">
        <title>Genome Sequence of Type Strains of Genus Stenotrophomonas.</title>
        <authorList>
            <person name="Patil P.P."/>
            <person name="Midha S."/>
            <person name="Kumar S."/>
            <person name="Patil P.B."/>
        </authorList>
    </citation>
    <scope>NUCLEOTIDE SEQUENCE [LARGE SCALE GENOMIC DNA]</scope>
    <source>
        <strain evidence="2 3">LMG 978</strain>
    </source>
</reference>
<feature type="transmembrane region" description="Helical" evidence="1">
    <location>
        <begin position="41"/>
        <end position="60"/>
    </location>
</feature>
<dbReference type="AlphaFoldDB" id="A0A0R0B3C3"/>
<keyword evidence="1" id="KW-0812">Transmembrane</keyword>
<sequence>MFRAKMKWVNLVVVLLIIILAVRYLWNRAMSGQLGGMHDVALTGFVFFCLFFVFLTVQSIRRGRGGQG</sequence>
<organism evidence="2 3">
    <name type="scientific">Stenotrophomonas beteli</name>
    <dbReference type="NCBI Taxonomy" id="3384461"/>
    <lineage>
        <taxon>Bacteria</taxon>
        <taxon>Pseudomonadati</taxon>
        <taxon>Pseudomonadota</taxon>
        <taxon>Gammaproteobacteria</taxon>
        <taxon>Lysobacterales</taxon>
        <taxon>Lysobacteraceae</taxon>
        <taxon>Stenotrophomonas</taxon>
        <taxon>Stenotrophomonas maltophilia group</taxon>
    </lineage>
</organism>
<proteinExistence type="predicted"/>
<gene>
    <name evidence="2" type="ORF">ARC23_08270</name>
</gene>
<keyword evidence="1" id="KW-0472">Membrane</keyword>
<accession>A0A0R0B3C3</accession>
<keyword evidence="3" id="KW-1185">Reference proteome</keyword>